<accession>A0A7J8MMP1</accession>
<dbReference type="Proteomes" id="UP000593572">
    <property type="component" value="Unassembled WGS sequence"/>
</dbReference>
<proteinExistence type="predicted"/>
<comment type="caution">
    <text evidence="1">The sequence shown here is derived from an EMBL/GenBank/DDBJ whole genome shotgun (WGS) entry which is preliminary data.</text>
</comment>
<evidence type="ECO:0000313" key="2">
    <source>
        <dbReference type="Proteomes" id="UP000593572"/>
    </source>
</evidence>
<dbReference type="Gene3D" id="3.40.50.150">
    <property type="entry name" value="Vaccinia Virus protein VP39"/>
    <property type="match status" value="1"/>
</dbReference>
<feature type="non-terminal residue" evidence="1">
    <location>
        <position position="1"/>
    </location>
</feature>
<gene>
    <name evidence="1" type="ORF">Golob_010840</name>
</gene>
<dbReference type="InterPro" id="IPR029063">
    <property type="entry name" value="SAM-dependent_MTases_sf"/>
</dbReference>
<reference evidence="1 2" key="1">
    <citation type="journal article" date="2019" name="Genome Biol. Evol.">
        <title>Insights into the evolution of the New World diploid cottons (Gossypium, subgenus Houzingenia) based on genome sequencing.</title>
        <authorList>
            <person name="Grover C.E."/>
            <person name="Arick M.A. 2nd"/>
            <person name="Thrash A."/>
            <person name="Conover J.L."/>
            <person name="Sanders W.S."/>
            <person name="Peterson D.G."/>
            <person name="Frelichowski J.E."/>
            <person name="Scheffler J.A."/>
            <person name="Scheffler B.E."/>
            <person name="Wendel J.F."/>
        </authorList>
    </citation>
    <scope>NUCLEOTIDE SEQUENCE [LARGE SCALE GENOMIC DNA]</scope>
    <source>
        <strain evidence="1">157</strain>
        <tissue evidence="1">Leaf</tissue>
    </source>
</reference>
<protein>
    <submittedName>
        <fullName evidence="1">Uncharacterized protein</fullName>
    </submittedName>
</protein>
<name>A0A7J8MMP1_9ROSI</name>
<dbReference type="PANTHER" id="PTHR34208:SF15">
    <property type="entry name" value="PROTEIN, PUTATIVE-RELATED"/>
    <property type="match status" value="1"/>
</dbReference>
<dbReference type="SUPFAM" id="SSF53335">
    <property type="entry name" value="S-adenosyl-L-methionine-dependent methyltransferases"/>
    <property type="match status" value="1"/>
</dbReference>
<dbReference type="GO" id="GO:0045488">
    <property type="term" value="P:pectin metabolic process"/>
    <property type="evidence" value="ECO:0007669"/>
    <property type="project" value="InterPro"/>
</dbReference>
<organism evidence="1 2">
    <name type="scientific">Gossypium lobatum</name>
    <dbReference type="NCBI Taxonomy" id="34289"/>
    <lineage>
        <taxon>Eukaryota</taxon>
        <taxon>Viridiplantae</taxon>
        <taxon>Streptophyta</taxon>
        <taxon>Embryophyta</taxon>
        <taxon>Tracheophyta</taxon>
        <taxon>Spermatophyta</taxon>
        <taxon>Magnoliopsida</taxon>
        <taxon>eudicotyledons</taxon>
        <taxon>Gunneridae</taxon>
        <taxon>Pentapetalae</taxon>
        <taxon>rosids</taxon>
        <taxon>malvids</taxon>
        <taxon>Malvales</taxon>
        <taxon>Malvaceae</taxon>
        <taxon>Malvoideae</taxon>
        <taxon>Gossypium</taxon>
    </lineage>
</organism>
<dbReference type="AlphaFoldDB" id="A0A7J8MMP1"/>
<sequence>YDIEDADANCKRLVRNGIVRVADIKFPLPYRPKSFPLVIVSDALDYLSPRYLNKTLPDFARVSADGVVLFTGFPGQRKAKAADVSKYGRAAKLRSSTWWARYFIQTSLEENEVAAKKFSRAAEKSSYNPSCQIFHLRSYR</sequence>
<evidence type="ECO:0000313" key="1">
    <source>
        <dbReference type="EMBL" id="MBA0565987.1"/>
    </source>
</evidence>
<keyword evidence="2" id="KW-1185">Reference proteome</keyword>
<dbReference type="GO" id="GO:0008168">
    <property type="term" value="F:methyltransferase activity"/>
    <property type="evidence" value="ECO:0007669"/>
    <property type="project" value="InterPro"/>
</dbReference>
<dbReference type="PANTHER" id="PTHR34208">
    <property type="entry name" value="S-ADENOSYL-L-METHIONINE-DEPENDENT METHYLTRANSFERASE-RELATED"/>
    <property type="match status" value="1"/>
</dbReference>
<dbReference type="InterPro" id="IPR044689">
    <property type="entry name" value="CGR2/3"/>
</dbReference>
<dbReference type="EMBL" id="JABEZX010000009">
    <property type="protein sequence ID" value="MBA0565987.1"/>
    <property type="molecule type" value="Genomic_DNA"/>
</dbReference>